<sequence>MVAHVITMDAMCIVPVYLLIAFSPTLRSQIFSIWDYLVFGFYGTSIIVELIINIATLNLYVTTVCNFLITSLYVTFQFFVQFFPNSPLSEIAG</sequence>
<reference evidence="1" key="2">
    <citation type="submission" date="2022-06" db="UniProtKB">
        <authorList>
            <consortium name="EnsemblMetazoa"/>
        </authorList>
    </citation>
    <scope>IDENTIFICATION</scope>
    <source>
        <strain evidence="1">PS312</strain>
    </source>
</reference>
<dbReference type="EnsemblMetazoa" id="PPA30662.1">
    <property type="protein sequence ID" value="PPA30662.1"/>
    <property type="gene ID" value="WBGene00203529"/>
</dbReference>
<proteinExistence type="predicted"/>
<accession>A0A8R1UKD1</accession>
<dbReference type="Proteomes" id="UP000005239">
    <property type="component" value="Unassembled WGS sequence"/>
</dbReference>
<organism evidence="1 2">
    <name type="scientific">Pristionchus pacificus</name>
    <name type="common">Parasitic nematode worm</name>
    <dbReference type="NCBI Taxonomy" id="54126"/>
    <lineage>
        <taxon>Eukaryota</taxon>
        <taxon>Metazoa</taxon>
        <taxon>Ecdysozoa</taxon>
        <taxon>Nematoda</taxon>
        <taxon>Chromadorea</taxon>
        <taxon>Rhabditida</taxon>
        <taxon>Rhabditina</taxon>
        <taxon>Diplogasteromorpha</taxon>
        <taxon>Diplogasteroidea</taxon>
        <taxon>Neodiplogasteridae</taxon>
        <taxon>Pristionchus</taxon>
    </lineage>
</organism>
<gene>
    <name evidence="1" type="primary">WBGene00203529</name>
</gene>
<evidence type="ECO:0000313" key="1">
    <source>
        <dbReference type="EnsemblMetazoa" id="PPA30662.1"/>
    </source>
</evidence>
<accession>A0A2A6CKA3</accession>
<reference evidence="2" key="1">
    <citation type="journal article" date="2008" name="Nat. Genet.">
        <title>The Pristionchus pacificus genome provides a unique perspective on nematode lifestyle and parasitism.</title>
        <authorList>
            <person name="Dieterich C."/>
            <person name="Clifton S.W."/>
            <person name="Schuster L.N."/>
            <person name="Chinwalla A."/>
            <person name="Delehaunty K."/>
            <person name="Dinkelacker I."/>
            <person name="Fulton L."/>
            <person name="Fulton R."/>
            <person name="Godfrey J."/>
            <person name="Minx P."/>
            <person name="Mitreva M."/>
            <person name="Roeseler W."/>
            <person name="Tian H."/>
            <person name="Witte H."/>
            <person name="Yang S.P."/>
            <person name="Wilson R.K."/>
            <person name="Sommer R.J."/>
        </authorList>
    </citation>
    <scope>NUCLEOTIDE SEQUENCE [LARGE SCALE GENOMIC DNA]</scope>
    <source>
        <strain evidence="2">PS312</strain>
    </source>
</reference>
<dbReference type="AlphaFoldDB" id="A0A2A6CKA3"/>
<keyword evidence="2" id="KW-1185">Reference proteome</keyword>
<evidence type="ECO:0000313" key="2">
    <source>
        <dbReference type="Proteomes" id="UP000005239"/>
    </source>
</evidence>
<name>A0A2A6CKA3_PRIPA</name>
<protein>
    <submittedName>
        <fullName evidence="1">Uncharacterized protein</fullName>
    </submittedName>
</protein>